<dbReference type="AlphaFoldDB" id="A0A1W1ICM6"/>
<evidence type="ECO:0000313" key="6">
    <source>
        <dbReference type="EMBL" id="SLM50619.1"/>
    </source>
</evidence>
<dbReference type="InterPro" id="IPR000845">
    <property type="entry name" value="Nucleoside_phosphorylase_d"/>
</dbReference>
<evidence type="ECO:0000256" key="3">
    <source>
        <dbReference type="ARBA" id="ARBA00048447"/>
    </source>
</evidence>
<comment type="similarity">
    <text evidence="4">Belongs to the PNP/UDP phosphorylase family.</text>
</comment>
<keyword evidence="2 4" id="KW-0808">Transferase</keyword>
<dbReference type="STRING" id="43064.SAMN04488086_102299"/>
<evidence type="ECO:0000256" key="2">
    <source>
        <dbReference type="ARBA" id="ARBA00022679"/>
    </source>
</evidence>
<feature type="binding site" evidence="4">
    <location>
        <position position="43"/>
    </location>
    <ligand>
        <name>phosphate</name>
        <dbReference type="ChEBI" id="CHEBI:43474"/>
        <note>ligand shared between dimeric partners</note>
    </ligand>
</feature>
<dbReference type="GO" id="GO:0006152">
    <property type="term" value="P:purine nucleoside catabolic process"/>
    <property type="evidence" value="ECO:0007669"/>
    <property type="project" value="TreeGrafter"/>
</dbReference>
<dbReference type="NCBIfam" id="TIGR00107">
    <property type="entry name" value="deoD"/>
    <property type="match status" value="1"/>
</dbReference>
<sequence>MSTHIAAKPGQIAETVLLPGDPLRAKYIAETYLEDIEQYNSVRNMFGYTGTYKGKRVSVQGTGMGLPSIMIYANELITEYNVQNLIRVGSAGAIQKDIHVRDIVIAQGATTDSSVVSNTFNGQVNFAPICNFELMHNAYMVAKERNLSVHVGNVLSSDRFYNEELNKQKLADYGVLAVEMEAAGLYLLAAKYNRKALALLTISDHILTGEETTAEERETTFDDMMLVALESIL</sequence>
<feature type="binding site" description="in other chain" evidence="4">
    <location>
        <begin position="87"/>
        <end position="90"/>
    </location>
    <ligand>
        <name>phosphate</name>
        <dbReference type="ChEBI" id="CHEBI:43474"/>
        <note>ligand shared between dimeric partners</note>
    </ligand>
</feature>
<feature type="binding site" description="in other chain" evidence="4">
    <location>
        <begin position="203"/>
        <end position="204"/>
    </location>
    <ligand>
        <name>a purine D-ribonucleoside</name>
        <dbReference type="ChEBI" id="CHEBI:142355"/>
        <note>ligand shared between dimeric partners</note>
    </ligand>
</feature>
<feature type="binding site" description="in other chain" evidence="4">
    <location>
        <begin position="179"/>
        <end position="181"/>
    </location>
    <ligand>
        <name>a purine D-ribonucleoside</name>
        <dbReference type="ChEBI" id="CHEBI:142355"/>
        <note>ligand shared between dimeric partners</note>
    </ligand>
</feature>
<evidence type="ECO:0000256" key="1">
    <source>
        <dbReference type="ARBA" id="ARBA00022676"/>
    </source>
</evidence>
<protein>
    <recommendedName>
        <fullName evidence="4">Purine nucleoside phosphorylase DeoD-type</fullName>
        <shortName evidence="4">PNP</shortName>
        <ecNumber evidence="4">2.4.2.1</ecNumber>
    </recommendedName>
</protein>
<evidence type="ECO:0000313" key="7">
    <source>
        <dbReference type="Proteomes" id="UP000195985"/>
    </source>
</evidence>
<feature type="binding site" description="in other chain" evidence="4">
    <location>
        <position position="24"/>
    </location>
    <ligand>
        <name>phosphate</name>
        <dbReference type="ChEBI" id="CHEBI:43474"/>
        <note>ligand shared between dimeric partners</note>
    </ligand>
</feature>
<feature type="active site" description="Proton donor" evidence="4">
    <location>
        <position position="204"/>
    </location>
</feature>
<dbReference type="EMBL" id="FWEY01000001">
    <property type="protein sequence ID" value="SLM50619.1"/>
    <property type="molecule type" value="Genomic_DNA"/>
</dbReference>
<feature type="binding site" description="in other chain" evidence="4">
    <location>
        <position position="20"/>
    </location>
    <ligand>
        <name>phosphate</name>
        <dbReference type="ChEBI" id="CHEBI:43474"/>
        <note>ligand shared between dimeric partners</note>
    </ligand>
</feature>
<name>A0A1W1ICM6_9LACT</name>
<dbReference type="GO" id="GO:0004731">
    <property type="term" value="F:purine-nucleoside phosphorylase activity"/>
    <property type="evidence" value="ECO:0007669"/>
    <property type="project" value="UniProtKB-UniRule"/>
</dbReference>
<dbReference type="GO" id="GO:0005829">
    <property type="term" value="C:cytosol"/>
    <property type="evidence" value="ECO:0007669"/>
    <property type="project" value="TreeGrafter"/>
</dbReference>
<evidence type="ECO:0000259" key="5">
    <source>
        <dbReference type="Pfam" id="PF01048"/>
    </source>
</evidence>
<feature type="domain" description="Nucleoside phosphorylase" evidence="5">
    <location>
        <begin position="16"/>
        <end position="221"/>
    </location>
</feature>
<organism evidence="6 7">
    <name type="scientific">Trichococcus pasteurii</name>
    <dbReference type="NCBI Taxonomy" id="43064"/>
    <lineage>
        <taxon>Bacteria</taxon>
        <taxon>Bacillati</taxon>
        <taxon>Bacillota</taxon>
        <taxon>Bacilli</taxon>
        <taxon>Lactobacillales</taxon>
        <taxon>Carnobacteriaceae</taxon>
        <taxon>Trichococcus</taxon>
    </lineage>
</organism>
<accession>A0A1W1ICM6</accession>
<keyword evidence="7" id="KW-1185">Reference proteome</keyword>
<reference evidence="7" key="1">
    <citation type="submission" date="2016-04" db="EMBL/GenBank/DDBJ databases">
        <authorList>
            <person name="Strepis N."/>
        </authorList>
    </citation>
    <scope>NUCLEOTIDE SEQUENCE [LARGE SCALE GENOMIC DNA]</scope>
</reference>
<dbReference type="GO" id="GO:0004850">
    <property type="term" value="F:uridine phosphorylase activity"/>
    <property type="evidence" value="ECO:0007669"/>
    <property type="project" value="UniProtKB-EC"/>
</dbReference>
<dbReference type="Proteomes" id="UP000195985">
    <property type="component" value="Unassembled WGS sequence"/>
</dbReference>
<comment type="subunit">
    <text evidence="4">Homohexamer; trimer of homodimers.</text>
</comment>
<feature type="binding site" evidence="4">
    <location>
        <position position="4"/>
    </location>
    <ligand>
        <name>a purine D-ribonucleoside</name>
        <dbReference type="ChEBI" id="CHEBI:142355"/>
        <note>ligand shared between dimeric partners</note>
    </ligand>
</feature>
<dbReference type="NCBIfam" id="NF004489">
    <property type="entry name" value="PRK05819.1"/>
    <property type="match status" value="1"/>
</dbReference>
<dbReference type="InterPro" id="IPR004402">
    <property type="entry name" value="DeoD-type"/>
</dbReference>
<dbReference type="OrthoDB" id="9782889at2"/>
<comment type="catalytic activity">
    <reaction evidence="3">
        <text>uridine + phosphate = alpha-D-ribose 1-phosphate + uracil</text>
        <dbReference type="Rhea" id="RHEA:24388"/>
        <dbReference type="ChEBI" id="CHEBI:16704"/>
        <dbReference type="ChEBI" id="CHEBI:17568"/>
        <dbReference type="ChEBI" id="CHEBI:43474"/>
        <dbReference type="ChEBI" id="CHEBI:57720"/>
        <dbReference type="EC" id="2.4.2.3"/>
    </reaction>
</comment>
<keyword evidence="1 4" id="KW-0328">Glycosyltransferase</keyword>
<dbReference type="Gene3D" id="3.40.50.1580">
    <property type="entry name" value="Nucleoside phosphorylase domain"/>
    <property type="match status" value="1"/>
</dbReference>
<dbReference type="PANTHER" id="PTHR43691:SF11">
    <property type="entry name" value="FI09636P-RELATED"/>
    <property type="match status" value="1"/>
</dbReference>
<dbReference type="Pfam" id="PF01048">
    <property type="entry name" value="PNP_UDP_1"/>
    <property type="match status" value="1"/>
</dbReference>
<comment type="catalytic activity">
    <reaction evidence="4">
        <text>a purine 2'-deoxy-D-ribonucleoside + phosphate = a purine nucleobase + 2-deoxy-alpha-D-ribose 1-phosphate</text>
        <dbReference type="Rhea" id="RHEA:36431"/>
        <dbReference type="ChEBI" id="CHEBI:26386"/>
        <dbReference type="ChEBI" id="CHEBI:43474"/>
        <dbReference type="ChEBI" id="CHEBI:57259"/>
        <dbReference type="ChEBI" id="CHEBI:142361"/>
        <dbReference type="EC" id="2.4.2.1"/>
    </reaction>
</comment>
<dbReference type="InterPro" id="IPR035994">
    <property type="entry name" value="Nucleoside_phosphorylase_sf"/>
</dbReference>
<gene>
    <name evidence="4" type="primary">deoD</name>
    <name evidence="6" type="ORF">TPAS_291</name>
</gene>
<comment type="catalytic activity">
    <reaction evidence="4">
        <text>a purine D-ribonucleoside + phosphate = a purine nucleobase + alpha-D-ribose 1-phosphate</text>
        <dbReference type="Rhea" id="RHEA:19805"/>
        <dbReference type="ChEBI" id="CHEBI:26386"/>
        <dbReference type="ChEBI" id="CHEBI:43474"/>
        <dbReference type="ChEBI" id="CHEBI:57720"/>
        <dbReference type="ChEBI" id="CHEBI:142355"/>
        <dbReference type="EC" id="2.4.2.1"/>
    </reaction>
</comment>
<feature type="site" description="Important for catalytic activity" evidence="4">
    <location>
        <position position="217"/>
    </location>
</feature>
<dbReference type="CDD" id="cd09006">
    <property type="entry name" value="PNP_EcPNPI-like"/>
    <property type="match status" value="1"/>
</dbReference>
<dbReference type="EC" id="2.4.2.1" evidence="4"/>
<dbReference type="RefSeq" id="WP_086941517.1">
    <property type="nucleotide sequence ID" value="NZ_FONM01000002.1"/>
</dbReference>
<comment type="function">
    <text evidence="4">Catalyzes the reversible phosphorolytic breakdown of the N-glycosidic bond in the beta-(deoxy)ribonucleoside molecules, with the formation of the corresponding free purine bases and pentose-1-phosphate.</text>
</comment>
<dbReference type="SUPFAM" id="SSF53167">
    <property type="entry name" value="Purine and uridine phosphorylases"/>
    <property type="match status" value="1"/>
</dbReference>
<dbReference type="HAMAP" id="MF_01627">
    <property type="entry name" value="Pur_nucleosid_phosp"/>
    <property type="match status" value="1"/>
</dbReference>
<proteinExistence type="inferred from homology"/>
<dbReference type="PANTHER" id="PTHR43691">
    <property type="entry name" value="URIDINE PHOSPHORYLASE"/>
    <property type="match status" value="1"/>
</dbReference>
<evidence type="ECO:0000256" key="4">
    <source>
        <dbReference type="HAMAP-Rule" id="MF_01627"/>
    </source>
</evidence>